<keyword evidence="3" id="KW-1185">Reference proteome</keyword>
<dbReference type="PANTHER" id="PTHR35910:SF6">
    <property type="entry name" value="2EXR DOMAIN-CONTAINING PROTEIN"/>
    <property type="match status" value="1"/>
</dbReference>
<sequence length="373" mass="43191">MSSQENIETFHFFPRLPAELRQQIWQEACDVERIIPILPGLGHLSPITHRSLAAPPLLHACAESRAIGLRNYDLAFHPQLYTNRNRDRDMILYHIFSPHQKIDDSLYFCGRPRKFQWSQAPHRVAVFLDDCGWNLEPLTRYDMPPVSYDNSFLRSLSWLTETLRELVVLVLPPLTARPNPVAHRIELVPGVPRLQNVDGFDSQSLTRRTRSNEFLGTGHHEIEATVSVRFATCTPWPEEEIPVNGTMLTAPKVASRTKKNIRSGAYKNTRKLHDQVKRSQLKDVKELRSFFNEDVGLGPHFYWRPKRWGCGTGRIAQPYQWEANPVSLWADEVQSEEEDDGKLPPMWDRWKVRVFKRNGIPYPDDPTPGFLVR</sequence>
<dbReference type="PANTHER" id="PTHR35910">
    <property type="entry name" value="2EXR DOMAIN-CONTAINING PROTEIN"/>
    <property type="match status" value="1"/>
</dbReference>
<evidence type="ECO:0000313" key="3">
    <source>
        <dbReference type="Proteomes" id="UP001239445"/>
    </source>
</evidence>
<evidence type="ECO:0000313" key="2">
    <source>
        <dbReference type="EMBL" id="KAK1750384.1"/>
    </source>
</evidence>
<dbReference type="InterPro" id="IPR045518">
    <property type="entry name" value="2EXR"/>
</dbReference>
<accession>A0AAJ0B2B7</accession>
<name>A0AAJ0B2B7_9PEZI</name>
<dbReference type="AlphaFoldDB" id="A0AAJ0B2B7"/>
<gene>
    <name evidence="2" type="ORF">QBC47DRAFT_393990</name>
</gene>
<dbReference type="EMBL" id="MU839847">
    <property type="protein sequence ID" value="KAK1750384.1"/>
    <property type="molecule type" value="Genomic_DNA"/>
</dbReference>
<dbReference type="Pfam" id="PF20150">
    <property type="entry name" value="2EXR"/>
    <property type="match status" value="1"/>
</dbReference>
<protein>
    <recommendedName>
        <fullName evidence="1">2EXR domain-containing protein</fullName>
    </recommendedName>
</protein>
<feature type="domain" description="2EXR" evidence="1">
    <location>
        <begin position="10"/>
        <end position="88"/>
    </location>
</feature>
<evidence type="ECO:0000259" key="1">
    <source>
        <dbReference type="Pfam" id="PF20150"/>
    </source>
</evidence>
<reference evidence="2" key="1">
    <citation type="submission" date="2023-06" db="EMBL/GenBank/DDBJ databases">
        <title>Genome-scale phylogeny and comparative genomics of the fungal order Sordariales.</title>
        <authorList>
            <consortium name="Lawrence Berkeley National Laboratory"/>
            <person name="Hensen N."/>
            <person name="Bonometti L."/>
            <person name="Westerberg I."/>
            <person name="Brannstrom I.O."/>
            <person name="Guillou S."/>
            <person name="Cros-Aarteil S."/>
            <person name="Calhoun S."/>
            <person name="Haridas S."/>
            <person name="Kuo A."/>
            <person name="Mondo S."/>
            <person name="Pangilinan J."/>
            <person name="Riley R."/>
            <person name="Labutti K."/>
            <person name="Andreopoulos B."/>
            <person name="Lipzen A."/>
            <person name="Chen C."/>
            <person name="Yanf M."/>
            <person name="Daum C."/>
            <person name="Ng V."/>
            <person name="Clum A."/>
            <person name="Steindorff A."/>
            <person name="Ohm R."/>
            <person name="Martin F."/>
            <person name="Silar P."/>
            <person name="Natvig D."/>
            <person name="Lalanne C."/>
            <person name="Gautier V."/>
            <person name="Ament-Velasquez S.L."/>
            <person name="Kruys A."/>
            <person name="Hutchinson M.I."/>
            <person name="Powell A.J."/>
            <person name="Barry K."/>
            <person name="Miller A.N."/>
            <person name="Grigoriev I.V."/>
            <person name="Debuchy R."/>
            <person name="Gladieux P."/>
            <person name="Thoren M.H."/>
            <person name="Johannesson H."/>
        </authorList>
    </citation>
    <scope>NUCLEOTIDE SEQUENCE</scope>
    <source>
        <strain evidence="2">PSN4</strain>
    </source>
</reference>
<comment type="caution">
    <text evidence="2">The sequence shown here is derived from an EMBL/GenBank/DDBJ whole genome shotgun (WGS) entry which is preliminary data.</text>
</comment>
<proteinExistence type="predicted"/>
<organism evidence="2 3">
    <name type="scientific">Echria macrotheca</name>
    <dbReference type="NCBI Taxonomy" id="438768"/>
    <lineage>
        <taxon>Eukaryota</taxon>
        <taxon>Fungi</taxon>
        <taxon>Dikarya</taxon>
        <taxon>Ascomycota</taxon>
        <taxon>Pezizomycotina</taxon>
        <taxon>Sordariomycetes</taxon>
        <taxon>Sordariomycetidae</taxon>
        <taxon>Sordariales</taxon>
        <taxon>Schizotheciaceae</taxon>
        <taxon>Echria</taxon>
    </lineage>
</organism>
<dbReference type="Proteomes" id="UP001239445">
    <property type="component" value="Unassembled WGS sequence"/>
</dbReference>